<proteinExistence type="predicted"/>
<feature type="compositionally biased region" description="Basic and acidic residues" evidence="1">
    <location>
        <begin position="7"/>
        <end position="20"/>
    </location>
</feature>
<organism evidence="2 3">
    <name type="scientific">Methanosalsum zhilinae (strain DSM 4017 / NBRC 107636 / OCM 62 / WeN5)</name>
    <name type="common">Methanohalophilus zhilinae</name>
    <dbReference type="NCBI Taxonomy" id="679901"/>
    <lineage>
        <taxon>Archaea</taxon>
        <taxon>Methanobacteriati</taxon>
        <taxon>Methanobacteriota</taxon>
        <taxon>Stenosarchaea group</taxon>
        <taxon>Methanomicrobia</taxon>
        <taxon>Methanosarcinales</taxon>
        <taxon>Methanosarcinaceae</taxon>
        <taxon>Methanosalsum</taxon>
    </lineage>
</organism>
<dbReference type="AlphaFoldDB" id="F7XML8"/>
<dbReference type="GeneID" id="55592993"/>
<sequence length="50" mass="5914">MSKFHKRDTERKGVKKHEKLEEKLIHENLNDLIGTEELSEEESEGGEYLE</sequence>
<dbReference type="KEGG" id="mzh:Mzhil_1177"/>
<keyword evidence="3" id="KW-1185">Reference proteome</keyword>
<evidence type="ECO:0000256" key="1">
    <source>
        <dbReference type="SAM" id="MobiDB-lite"/>
    </source>
</evidence>
<protein>
    <submittedName>
        <fullName evidence="2">Uncharacterized protein</fullName>
    </submittedName>
</protein>
<dbReference type="HOGENOM" id="CLU_210689_0_0_2"/>
<dbReference type="EMBL" id="CP002101">
    <property type="protein sequence ID" value="AEH61033.1"/>
    <property type="molecule type" value="Genomic_DNA"/>
</dbReference>
<evidence type="ECO:0000313" key="3">
    <source>
        <dbReference type="Proteomes" id="UP000006622"/>
    </source>
</evidence>
<accession>F7XML8</accession>
<gene>
    <name evidence="2" type="ordered locus">Mzhil_1177</name>
</gene>
<name>F7XML8_METZD</name>
<reference evidence="2" key="1">
    <citation type="submission" date="2010-07" db="EMBL/GenBank/DDBJ databases">
        <title>The complete genome of Methanosalsum zhilinae DSM 4017.</title>
        <authorList>
            <consortium name="US DOE Joint Genome Institute (JGI-PGF)"/>
            <person name="Lucas S."/>
            <person name="Copeland A."/>
            <person name="Lapidus A."/>
            <person name="Glavina del Rio T."/>
            <person name="Dalin E."/>
            <person name="Tice H."/>
            <person name="Bruce D."/>
            <person name="Goodwin L."/>
            <person name="Pitluck S."/>
            <person name="Kyrpides N."/>
            <person name="Mavromatis K."/>
            <person name="Ovchinnikova G."/>
            <person name="Daligault H."/>
            <person name="Detter J.C."/>
            <person name="Han C."/>
            <person name="Tapia R."/>
            <person name="Larimer F."/>
            <person name="Land M."/>
            <person name="Hauser L."/>
            <person name="Markowitz V."/>
            <person name="Cheng J.-F."/>
            <person name="Hugenholtz P."/>
            <person name="Woyke T."/>
            <person name="Wu D."/>
            <person name="Spring S."/>
            <person name="Schueler E."/>
            <person name="Brambilla E."/>
            <person name="Klenk H.-P."/>
            <person name="Eisen J.A."/>
        </authorList>
    </citation>
    <scope>NUCLEOTIDE SEQUENCE</scope>
    <source>
        <strain evidence="2">DSM 4017</strain>
    </source>
</reference>
<dbReference type="Proteomes" id="UP000006622">
    <property type="component" value="Chromosome"/>
</dbReference>
<feature type="region of interest" description="Disordered" evidence="1">
    <location>
        <begin position="27"/>
        <end position="50"/>
    </location>
</feature>
<evidence type="ECO:0000313" key="2">
    <source>
        <dbReference type="EMBL" id="AEH61033.1"/>
    </source>
</evidence>
<feature type="compositionally biased region" description="Acidic residues" evidence="1">
    <location>
        <begin position="37"/>
        <end position="50"/>
    </location>
</feature>
<feature type="region of interest" description="Disordered" evidence="1">
    <location>
        <begin position="1"/>
        <end position="20"/>
    </location>
</feature>
<dbReference type="RefSeq" id="WP_013898470.1">
    <property type="nucleotide sequence ID" value="NC_015676.1"/>
</dbReference>